<dbReference type="InterPro" id="IPR018378">
    <property type="entry name" value="C-type_lectin_CS"/>
</dbReference>
<dbReference type="InterPro" id="IPR000742">
    <property type="entry name" value="EGF"/>
</dbReference>
<dbReference type="FunFam" id="2.10.25.10:FF:000038">
    <property type="entry name" value="Fibrillin 2"/>
    <property type="match status" value="10"/>
</dbReference>
<feature type="disulfide bond" evidence="7">
    <location>
        <begin position="2598"/>
        <end position="2659"/>
    </location>
</feature>
<dbReference type="InterPro" id="IPR037221">
    <property type="entry name" value="H-type_lectin_dom_sf"/>
</dbReference>
<dbReference type="Gene3D" id="3.30.60.30">
    <property type="match status" value="2"/>
</dbReference>
<dbReference type="CDD" id="cd00054">
    <property type="entry name" value="EGF_CA"/>
    <property type="match status" value="11"/>
</dbReference>
<dbReference type="PROSITE" id="PS00010">
    <property type="entry name" value="ASX_HYDROXYL"/>
    <property type="match status" value="12"/>
</dbReference>
<evidence type="ECO:0000313" key="13">
    <source>
        <dbReference type="EMBL" id="CAH3157118.1"/>
    </source>
</evidence>
<dbReference type="Pfam" id="PF07645">
    <property type="entry name" value="EGF_CA"/>
    <property type="match status" value="11"/>
</dbReference>
<dbReference type="SUPFAM" id="SSF49854">
    <property type="entry name" value="Spermadhesin, CUB domain"/>
    <property type="match status" value="4"/>
</dbReference>
<dbReference type="Gene3D" id="3.10.100.10">
    <property type="entry name" value="Mannose-Binding Protein A, subunit A"/>
    <property type="match status" value="2"/>
</dbReference>
<dbReference type="FunFam" id="3.10.250.10:FF:000006">
    <property type="entry name" value="neurotrypsin isoform X2"/>
    <property type="match status" value="1"/>
</dbReference>
<dbReference type="InterPro" id="IPR009030">
    <property type="entry name" value="Growth_fac_rcpt_cys_sf"/>
</dbReference>
<dbReference type="PROSITE" id="PS00420">
    <property type="entry name" value="SRCR_1"/>
    <property type="match status" value="2"/>
</dbReference>
<feature type="domain" description="EGF-like" evidence="9">
    <location>
        <begin position="1945"/>
        <end position="1986"/>
    </location>
</feature>
<feature type="domain" description="SRCR" evidence="11">
    <location>
        <begin position="841"/>
        <end position="945"/>
    </location>
</feature>
<evidence type="ECO:0000259" key="11">
    <source>
        <dbReference type="PROSITE" id="PS50287"/>
    </source>
</evidence>
<feature type="domain" description="Kazal-like" evidence="12">
    <location>
        <begin position="1311"/>
        <end position="1365"/>
    </location>
</feature>
<feature type="domain" description="EGF-like" evidence="9">
    <location>
        <begin position="1819"/>
        <end position="1860"/>
    </location>
</feature>
<evidence type="ECO:0000313" key="14">
    <source>
        <dbReference type="Proteomes" id="UP001159428"/>
    </source>
</evidence>
<gene>
    <name evidence="13" type="ORF">PMEA_00029837</name>
</gene>
<evidence type="ECO:0000259" key="10">
    <source>
        <dbReference type="PROSITE" id="PS50041"/>
    </source>
</evidence>
<feature type="disulfide bond" evidence="7">
    <location>
        <begin position="883"/>
        <end position="944"/>
    </location>
</feature>
<dbReference type="Gene3D" id="2.60.120.290">
    <property type="entry name" value="Spermadhesin, CUB domain"/>
    <property type="match status" value="4"/>
</dbReference>
<evidence type="ECO:0000256" key="7">
    <source>
        <dbReference type="PROSITE-ProRule" id="PRU00196"/>
    </source>
</evidence>
<feature type="disulfide bond" evidence="7">
    <location>
        <begin position="2629"/>
        <end position="2639"/>
    </location>
</feature>
<comment type="caution">
    <text evidence="13">The sequence shown here is derived from an EMBL/GenBank/DDBJ whole genome shotgun (WGS) entry which is preliminary data.</text>
</comment>
<dbReference type="InterPro" id="IPR000152">
    <property type="entry name" value="EGF-type_Asp/Asn_hydroxyl_site"/>
</dbReference>
<dbReference type="InterPro" id="IPR035914">
    <property type="entry name" value="Sperma_CUB_dom_sf"/>
</dbReference>
<evidence type="ECO:0000256" key="1">
    <source>
        <dbReference type="ARBA" id="ARBA00022536"/>
    </source>
</evidence>
<feature type="domain" description="EGF-like" evidence="9">
    <location>
        <begin position="2029"/>
        <end position="2070"/>
    </location>
</feature>
<dbReference type="InterPro" id="IPR001881">
    <property type="entry name" value="EGF-like_Ca-bd_dom"/>
</dbReference>
<feature type="domain" description="EGF-like" evidence="9">
    <location>
        <begin position="1903"/>
        <end position="1944"/>
    </location>
</feature>
<keyword evidence="2" id="KW-0732">Signal</keyword>
<dbReference type="PROSITE" id="PS51465">
    <property type="entry name" value="KAZAL_2"/>
    <property type="match status" value="2"/>
</dbReference>
<dbReference type="PROSITE" id="PS50287">
    <property type="entry name" value="SRCR_2"/>
    <property type="match status" value="3"/>
</dbReference>
<dbReference type="InterPro" id="IPR036772">
    <property type="entry name" value="SRCR-like_dom_sf"/>
</dbReference>
<dbReference type="PROSITE" id="PS01180">
    <property type="entry name" value="CUB"/>
    <property type="match status" value="4"/>
</dbReference>
<dbReference type="SUPFAM" id="SSF57184">
    <property type="entry name" value="Growth factor receptor domain"/>
    <property type="match status" value="2"/>
</dbReference>
<dbReference type="InterPro" id="IPR036058">
    <property type="entry name" value="Kazal_dom_sf"/>
</dbReference>
<evidence type="ECO:0000259" key="8">
    <source>
        <dbReference type="PROSITE" id="PS01180"/>
    </source>
</evidence>
<dbReference type="SUPFAM" id="SSF56487">
    <property type="entry name" value="SRCR-like"/>
    <property type="match status" value="3"/>
</dbReference>
<keyword evidence="14" id="KW-1185">Reference proteome</keyword>
<reference evidence="13 14" key="1">
    <citation type="submission" date="2022-05" db="EMBL/GenBank/DDBJ databases">
        <authorList>
            <consortium name="Genoscope - CEA"/>
            <person name="William W."/>
        </authorList>
    </citation>
    <scope>NUCLEOTIDE SEQUENCE [LARGE SCALE GENOMIC DNA]</scope>
</reference>
<feature type="domain" description="EGF-like" evidence="9">
    <location>
        <begin position="1987"/>
        <end position="2028"/>
    </location>
</feature>
<dbReference type="Pfam" id="PF00431">
    <property type="entry name" value="CUB"/>
    <property type="match status" value="4"/>
</dbReference>
<dbReference type="InterPro" id="IPR001190">
    <property type="entry name" value="SRCR"/>
</dbReference>
<feature type="domain" description="EGF-like" evidence="9">
    <location>
        <begin position="1778"/>
        <end position="1818"/>
    </location>
</feature>
<protein>
    <recommendedName>
        <fullName evidence="15">Deleted in malignant brain tumors 1 protein</fullName>
    </recommendedName>
</protein>
<dbReference type="CDD" id="cd00041">
    <property type="entry name" value="CUB"/>
    <property type="match status" value="4"/>
</dbReference>
<dbReference type="InterPro" id="IPR024731">
    <property type="entry name" value="NELL2-like_EGF"/>
</dbReference>
<comment type="caution">
    <text evidence="7">Lacks conserved residue(s) required for the propagation of feature annotation.</text>
</comment>
<dbReference type="InterPro" id="IPR002350">
    <property type="entry name" value="Kazal_dom"/>
</dbReference>
<keyword evidence="1 6" id="KW-0245">EGF-like domain</keyword>
<feature type="domain" description="SRCR" evidence="11">
    <location>
        <begin position="951"/>
        <end position="1047"/>
    </location>
</feature>
<feature type="domain" description="CUB" evidence="8">
    <location>
        <begin position="713"/>
        <end position="836"/>
    </location>
</feature>
<evidence type="ECO:0000256" key="5">
    <source>
        <dbReference type="ARBA" id="ARBA00023180"/>
    </source>
</evidence>
<proteinExistence type="predicted"/>
<evidence type="ECO:0000256" key="3">
    <source>
        <dbReference type="ARBA" id="ARBA00022737"/>
    </source>
</evidence>
<dbReference type="PROSITE" id="PS01186">
    <property type="entry name" value="EGF_2"/>
    <property type="match status" value="10"/>
</dbReference>
<feature type="domain" description="SRCR" evidence="11">
    <location>
        <begin position="2560"/>
        <end position="2660"/>
    </location>
</feature>
<dbReference type="InterPro" id="IPR018097">
    <property type="entry name" value="EGF_Ca-bd_CS"/>
</dbReference>
<dbReference type="Proteomes" id="UP001159428">
    <property type="component" value="Unassembled WGS sequence"/>
</dbReference>
<name>A0AAU9XVI7_9CNID</name>
<dbReference type="Pfam" id="PF12947">
    <property type="entry name" value="EGF_3"/>
    <property type="match status" value="1"/>
</dbReference>
<dbReference type="SMART" id="SM00280">
    <property type="entry name" value="KAZAL"/>
    <property type="match status" value="2"/>
</dbReference>
<feature type="domain" description="EGF-like" evidence="9">
    <location>
        <begin position="667"/>
        <end position="704"/>
    </location>
</feature>
<dbReference type="Gene3D" id="2.10.25.10">
    <property type="entry name" value="Laminin"/>
    <property type="match status" value="12"/>
</dbReference>
<dbReference type="Gene3D" id="3.10.250.10">
    <property type="entry name" value="SRCR-like domain"/>
    <property type="match status" value="3"/>
</dbReference>
<feature type="domain" description="C-type lectin" evidence="10">
    <location>
        <begin position="506"/>
        <end position="622"/>
    </location>
</feature>
<evidence type="ECO:0008006" key="15">
    <source>
        <dbReference type="Google" id="ProtNLM"/>
    </source>
</evidence>
<keyword evidence="4 7" id="KW-1015">Disulfide bond</keyword>
<dbReference type="Gene3D" id="2.60.40.2080">
    <property type="match status" value="1"/>
</dbReference>
<dbReference type="EMBL" id="CALNXJ010000063">
    <property type="protein sequence ID" value="CAH3157118.1"/>
    <property type="molecule type" value="Genomic_DNA"/>
</dbReference>
<dbReference type="GO" id="GO:0016020">
    <property type="term" value="C:membrane"/>
    <property type="evidence" value="ECO:0007669"/>
    <property type="project" value="InterPro"/>
</dbReference>
<feature type="domain" description="EGF-like" evidence="9">
    <location>
        <begin position="2113"/>
        <end position="2154"/>
    </location>
</feature>
<dbReference type="SUPFAM" id="SSF57196">
    <property type="entry name" value="EGF/Laminin"/>
    <property type="match status" value="5"/>
</dbReference>
<evidence type="ECO:0000259" key="12">
    <source>
        <dbReference type="PROSITE" id="PS51465"/>
    </source>
</evidence>
<dbReference type="CDD" id="cd00104">
    <property type="entry name" value="KAZAL_FS"/>
    <property type="match status" value="2"/>
</dbReference>
<dbReference type="SUPFAM" id="SSF100895">
    <property type="entry name" value="Kazal-type serine protease inhibitors"/>
    <property type="match status" value="2"/>
</dbReference>
<dbReference type="SMART" id="SM00181">
    <property type="entry name" value="EGF"/>
    <property type="match status" value="12"/>
</dbReference>
<feature type="domain" description="EGF-like" evidence="9">
    <location>
        <begin position="2071"/>
        <end position="2112"/>
    </location>
</feature>
<feature type="domain" description="EGF-like" evidence="9">
    <location>
        <begin position="1861"/>
        <end position="1899"/>
    </location>
</feature>
<evidence type="ECO:0000256" key="6">
    <source>
        <dbReference type="PROSITE-ProRule" id="PRU00076"/>
    </source>
</evidence>
<feature type="disulfide bond" evidence="7">
    <location>
        <begin position="914"/>
        <end position="924"/>
    </location>
</feature>
<dbReference type="PANTHER" id="PTHR24039:SF53">
    <property type="entry name" value="EGF-LIKE DOMAIN-CONTAINING PROTEIN"/>
    <property type="match status" value="1"/>
</dbReference>
<dbReference type="PROSITE" id="PS50026">
    <property type="entry name" value="EGF_3"/>
    <property type="match status" value="12"/>
</dbReference>
<feature type="domain" description="CUB" evidence="8">
    <location>
        <begin position="2449"/>
        <end position="2557"/>
    </location>
</feature>
<dbReference type="GO" id="GO:0005509">
    <property type="term" value="F:calcium ion binding"/>
    <property type="evidence" value="ECO:0007669"/>
    <property type="project" value="InterPro"/>
</dbReference>
<dbReference type="SMART" id="SM00034">
    <property type="entry name" value="CLECT"/>
    <property type="match status" value="2"/>
</dbReference>
<feature type="disulfide bond" evidence="7">
    <location>
        <begin position="2585"/>
        <end position="2649"/>
    </location>
</feature>
<dbReference type="InterPro" id="IPR016187">
    <property type="entry name" value="CTDL_fold"/>
</dbReference>
<dbReference type="InterPro" id="IPR001304">
    <property type="entry name" value="C-type_lectin-like"/>
</dbReference>
<feature type="domain" description="EGF-like" evidence="9">
    <location>
        <begin position="2158"/>
        <end position="2199"/>
    </location>
</feature>
<dbReference type="SMART" id="SM00042">
    <property type="entry name" value="CUB"/>
    <property type="match status" value="4"/>
</dbReference>
<evidence type="ECO:0000259" key="9">
    <source>
        <dbReference type="PROSITE" id="PS50026"/>
    </source>
</evidence>
<dbReference type="InterPro" id="IPR000859">
    <property type="entry name" value="CUB_dom"/>
</dbReference>
<keyword evidence="3" id="KW-0677">Repeat</keyword>
<dbReference type="Pfam" id="PF00059">
    <property type="entry name" value="Lectin_C"/>
    <property type="match status" value="2"/>
</dbReference>
<feature type="domain" description="CUB" evidence="8">
    <location>
        <begin position="2211"/>
        <end position="2319"/>
    </location>
</feature>
<dbReference type="PROSITE" id="PS50041">
    <property type="entry name" value="C_TYPE_LECTIN_2"/>
    <property type="match status" value="2"/>
</dbReference>
<feature type="domain" description="CUB" evidence="8">
    <location>
        <begin position="2330"/>
        <end position="2438"/>
    </location>
</feature>
<dbReference type="SMART" id="SM00179">
    <property type="entry name" value="EGF_CA"/>
    <property type="match status" value="12"/>
</dbReference>
<accession>A0AAU9XVI7</accession>
<sequence>MLVWIENISPSEFEVCLQESRNWMAYENYPQNWRAKESKTILFSGKELPSAENKYALCKTIKYDEPFFNPPIVLTTVFNAAQGNKSNNGCGPKQKEPLLTWMEGVTKKKFQICIIDHAGYGNQRSDVVIDYLIIGDLDPCRNINCTYESFCYAYNAWTYKCLCRTDCPSYEEHVCGSNGQTFKNMCDFKREICKKRGNYTNYHPGRCNDFPMQKGRHEFPNPPLGIEDQCVVIKFKPFIFYPLKEVHVQLTVNHFNYSYADWVHEAATPWVESVNVTQFTACVTRTGKDKYLADSFPSIDWMAYQGNPPGGVAGKANFTTWSTGTSCVTVSFKKRSEPPSVFATAVHHRTGLRHDATSLWLEDVSTSSFQICLREFQNFAGAHDKITVSWLFFGKTPRPWFKEHGLVSFPNTGSPSEEYNYAFCKDVSYTRSAYKNSPKVFISARHSTSGGNAPAECNGIISWIEYITEKAFRICVKELEVQRFDPLNVSYAVLGDSICKDDWYYFDNYCYSQVAACDNWDNSNRVCGLKSADLPSIRNQEENVFVQSLHGGEHSWLGLNDINSEGNFVWSDKSTSKFRRWAKDQPNNYGNQDCVHALGFLKNHHYEWNDVNCSDCHRYSCKRDYDECADHNYDCPDDSHCVNEPDGYDCQCNKGFLLNKVNKKCEDLDECNMGKLFFNCPANSTCENVPGSYRCRCKLGLAGTGLAGTVKECGAPYATVTSSCADTTIWVSNSTGYIEPIDNSKATKYKSNMNCIWNITSNGQIDLVFLRLDTEDKQDKVFIHDGGSASAPVIGTLFGDTIPQGSFTSTFNNLFVRFESDGNKEYRGFLAEYRAITDGSVRMNSTSSHTKFAGRVEVFYDGKWGTVCDDNWYKNMANANVVCKEIGFVKAAGVFTGASHGEGSGPIWLDDVSCSGSETHLHNCPKREWGNHNCDHKKDASVLCNYGVTDVRINGGKKFGRVEILIGGQWGTICDHKWDMNDATVVCRQLGFRGADKAHGGATYGQGSGPIHRNLVRCNGDEKSLLDCPYGSSRYCSHAEDAGVDLNELYFLYILKQMFTSVLIESGADIYLAALRFGKYPALATSSSVKSCYLLIIYRDNSLTKKGYPSCISRKKNSDSNSFQTLKTTSTSFLWVGATSGQTFQMSEFIRTEKIGETSFIYAFSLVPQVHVTAIHNTPNQRKDATIVWLESISTSQFEVCLKESRKFEGLHRNLTVVSHMFLAYFKHNNVATFVLSTACGNERQRSDDNSMCSMRKSIIVWLEVKISDLQVLATDAVLANLKHSAFFSFADINPCPNRSCDYFAHCVPLSSHQFTCVYNSSCPPYEEQICASNGRTFRNLCMLKKEICETKANYTVYHPGSCTGFPYLKGRHQFQNVPSWAEDQCDIIKSEQFVFYPHSKIYVQLTVNHFNYSNTTFVHEATISWVENLNTTQFTACVTRAGRNDNPSNSIATVDWIAYQGAPPGGITGEEKFSRWWTRTTCQRVTLPAEEYSDPPTVLVTAQHYRTGLMHDAASVWLEDVSTSFFRICLTELKNFAGVHYDISVHWLVFQHCPKPFFKEHGSITFPNGGLPSADHNFAFCQEAALIKNYSKPPTVLITATHPTNVGDTAAECNGIANWIEFITESSIRVCVKELFVQGFDPLVVSYAVLTDICQDDWIYNNGYCYWKVSSCDSWSDSQRTCASLAANLPSIQSHEENVFVQSLHGSRHSWLGLSDINDEGSFVWSDRTALDFHHWADGQPNNIHNQDCVHALGFLHKFQWNDVNCSACYGFTCKKDYDECRNFPDYCPVHAYCVNNYGSYSCACPVGYRLSGDVCEDEAECSSGSYSCHAQAGCVNVPGSYECRCSAGYNGDGYHSCQDVDECLSGSYSCDLQSHCGNVIGLYHCQCLPGYSENEFHICSDVDECQSGSYICHAQGLCVNVIGSYDCRCLPGYAGDGRHACSDVDECQTGSYSCHPRAQCVNVHGSYACTCVAGYQGDGQLSCSDVDECETRSYSCHSHGQCVNLQGSYDCTCLNGYTGDGSTSCSDVDECHSGAYSCHALADCVNVYGSYDCRCRNGYEGDGQYTCSDVNECQTGSFSCHAQAECVNTDGSYDCSCLPGYTGNGMHDCLDVDECLSGSFTCHAQANCVNDIGSYHCTCQAGYVGDGKHFCTANVDVDECQTGSYSCHEFAQCVNVIGSYDCICQPGYTGDGEQSCAVEQPSVTATSTCANLMKIDTSTTGLIYSNNTGNYLNNMNCIWNLSANENIELFFMKFDTEYCCDTVSVYDGSSSSSSLIGEYKGDNLPGSLTSSSYQLYVSFRSDGSVVKSGFQAAYHFQGQSFVTASSSCANLLKVESYASGIIFSNTHGKYNHRMNCSWSIFSNLSLELSFTRFQTERGYDPVTVYDGSSSSSPLIGRYDGDLLPQRISSSSHELFVTFTSDGSVSSSGFVANYHIADQLFATVSSSCANVLTVRSSASGMIYSNRDGSHSDNMYCSWSISSSTNLELIFFRFDTESSYDFVYVCDGGSSSSPLIGQYHGNSLPSAITSSSHQLFVIFTSDGSNVRSGFAASYHAVDTIRLMEGGSPLIGRVEVFHSGQWGTICDDRWDINDANVVCRQLGLPPATQAFRRATHGQGSGQIWIDDIRCSGYELHVDECNHGGWGNHNCVHYEDASVECSSIIS</sequence>
<dbReference type="PROSITE" id="PS01187">
    <property type="entry name" value="EGF_CA"/>
    <property type="match status" value="3"/>
</dbReference>
<feature type="domain" description="EGF-like" evidence="9">
    <location>
        <begin position="624"/>
        <end position="666"/>
    </location>
</feature>
<dbReference type="InterPro" id="IPR049883">
    <property type="entry name" value="NOTCH1_EGF-like"/>
</dbReference>
<evidence type="ECO:0000256" key="4">
    <source>
        <dbReference type="ARBA" id="ARBA00023157"/>
    </source>
</evidence>
<feature type="domain" description="C-type lectin" evidence="10">
    <location>
        <begin position="1662"/>
        <end position="1776"/>
    </location>
</feature>
<dbReference type="InterPro" id="IPR016186">
    <property type="entry name" value="C-type_lectin-like/link_sf"/>
</dbReference>
<organism evidence="13 14">
    <name type="scientific">Pocillopora meandrina</name>
    <dbReference type="NCBI Taxonomy" id="46732"/>
    <lineage>
        <taxon>Eukaryota</taxon>
        <taxon>Metazoa</taxon>
        <taxon>Cnidaria</taxon>
        <taxon>Anthozoa</taxon>
        <taxon>Hexacorallia</taxon>
        <taxon>Scleractinia</taxon>
        <taxon>Astrocoeniina</taxon>
        <taxon>Pocilloporidae</taxon>
        <taxon>Pocillopora</taxon>
    </lineage>
</organism>
<feature type="domain" description="Kazal-like" evidence="12">
    <location>
        <begin position="146"/>
        <end position="209"/>
    </location>
</feature>
<dbReference type="PROSITE" id="PS00615">
    <property type="entry name" value="C_TYPE_LECTIN_1"/>
    <property type="match status" value="2"/>
</dbReference>
<dbReference type="PRINTS" id="PR00258">
    <property type="entry name" value="SPERACTRCPTR"/>
</dbReference>
<dbReference type="SMART" id="SM00202">
    <property type="entry name" value="SR"/>
    <property type="match status" value="3"/>
</dbReference>
<feature type="disulfide bond" evidence="7">
    <location>
        <begin position="1018"/>
        <end position="1028"/>
    </location>
</feature>
<evidence type="ECO:0000256" key="2">
    <source>
        <dbReference type="ARBA" id="ARBA00022729"/>
    </source>
</evidence>
<dbReference type="Pfam" id="PF00530">
    <property type="entry name" value="SRCR"/>
    <property type="match status" value="3"/>
</dbReference>
<keyword evidence="5" id="KW-0325">Glycoprotein</keyword>
<dbReference type="FunFam" id="3.10.250.10:FF:000001">
    <property type="entry name" value="Lysyl oxidase 4 isoform X1"/>
    <property type="match status" value="2"/>
</dbReference>
<dbReference type="SUPFAM" id="SSF56436">
    <property type="entry name" value="C-type lectin-like"/>
    <property type="match status" value="2"/>
</dbReference>
<dbReference type="PANTHER" id="PTHR24039">
    <property type="entry name" value="FIBRILLIN-RELATED"/>
    <property type="match status" value="1"/>
</dbReference>